<organism evidence="3 4">
    <name type="scientific">Aspergillus novoparasiticus</name>
    <dbReference type="NCBI Taxonomy" id="986946"/>
    <lineage>
        <taxon>Eukaryota</taxon>
        <taxon>Fungi</taxon>
        <taxon>Dikarya</taxon>
        <taxon>Ascomycota</taxon>
        <taxon>Pezizomycotina</taxon>
        <taxon>Eurotiomycetes</taxon>
        <taxon>Eurotiomycetidae</taxon>
        <taxon>Eurotiales</taxon>
        <taxon>Aspergillaceae</taxon>
        <taxon>Aspergillus</taxon>
        <taxon>Aspergillus subgen. Circumdati</taxon>
    </lineage>
</organism>
<dbReference type="PANTHER" id="PTHR14187:SF82">
    <property type="entry name" value="FAMILY CHAPERONE, PUTATIVE (AFU_ORTHOLOGUE AFUA_7G08575)-RELATED"/>
    <property type="match status" value="1"/>
</dbReference>
<dbReference type="InterPro" id="IPR043129">
    <property type="entry name" value="ATPase_NBD"/>
</dbReference>
<evidence type="ECO:0000313" key="3">
    <source>
        <dbReference type="EMBL" id="KAB8226437.1"/>
    </source>
</evidence>
<dbReference type="SUPFAM" id="SSF53067">
    <property type="entry name" value="Actin-like ATPase domain"/>
    <property type="match status" value="2"/>
</dbReference>
<protein>
    <recommendedName>
        <fullName evidence="5">Actin-like ATPase domain-containing protein</fullName>
    </recommendedName>
</protein>
<name>A0A5N6F9V3_9EURO</name>
<evidence type="ECO:0000313" key="4">
    <source>
        <dbReference type="Proteomes" id="UP000326799"/>
    </source>
</evidence>
<dbReference type="Proteomes" id="UP000326799">
    <property type="component" value="Unassembled WGS sequence"/>
</dbReference>
<dbReference type="InterPro" id="IPR013126">
    <property type="entry name" value="Hsp_70_fam"/>
</dbReference>
<sequence length="556" mass="62752">MARGPSIVVGLDFGTTFSGIAWAFEGSVDELEVISAWPGGGNRTSVKVPSVISYDGQRTYWGYEVRPFTEAFRGVKLLLDEGQETKYTPSLASKALLGKRKTNAVQVMADYLKYLVEYAKSVLQRRFGIPAKDMDLRFTLTVPAVWSDTAKDRTMNAAIKANIRPQDVTLVSEPEAAALYTLRSIQGNSISKNDVFIVCDAGGGTVDLISYQIKTLEPLVLVEVTEGTGRICGSMLLDQRFEELLRDRMGVNYATLSSKSKEAALAYWQDRVKPSYTGKLDKDYADVDYFIPLPGVADDLTIPIEDGFFQLSSDDVEDIFEPIIHDVEELIAEQVASITKLGFVTEVIVLVGGFGSSEYLLRRLQKENPTVTVLQPPNAWSAVVSGAVYRGLEGNQIECRVARRHYGIESSTEYIASIHNAQDKYWDELEEKFKVNQMRWYIQKSSTIREDEPIKMDFYRIVRVRDAKESLSAFVNLYICNDTHAPKAKNNRIMKLCDLDSDLSQIPRRLFERKRNTQRIEYFKIPYKLVMTPTSASFLFELEFEGVSYGCVRSKY</sequence>
<dbReference type="PANTHER" id="PTHR14187">
    <property type="entry name" value="ALPHA KINASE/ELONGATION FACTOR 2 KINASE"/>
    <property type="match status" value="1"/>
</dbReference>
<reference evidence="3 4" key="1">
    <citation type="submission" date="2019-04" db="EMBL/GenBank/DDBJ databases">
        <title>Fungal friends and foes A comparative genomics study of 23 Aspergillus species from section Flavi.</title>
        <authorList>
            <consortium name="DOE Joint Genome Institute"/>
            <person name="Kjaerbolling I."/>
            <person name="Vesth T.C."/>
            <person name="Frisvad J.C."/>
            <person name="Nybo J.L."/>
            <person name="Theobald S."/>
            <person name="Kildgaard S."/>
            <person name="Petersen T.I."/>
            <person name="Kuo A."/>
            <person name="Sato A."/>
            <person name="Lyhne E.K."/>
            <person name="Kogle M.E."/>
            <person name="Wiebenga A."/>
            <person name="Kun R.S."/>
            <person name="Lubbers R.J."/>
            <person name="Makela M.R."/>
            <person name="Barry K."/>
            <person name="Chovatia M."/>
            <person name="Clum A."/>
            <person name="Daum C."/>
            <person name="Haridas S."/>
            <person name="He G."/>
            <person name="LaButti K."/>
            <person name="Lipzen A."/>
            <person name="Mondo S."/>
            <person name="Pangilinan J."/>
            <person name="Riley R."/>
            <person name="Salamov A."/>
            <person name="Simmons B.A."/>
            <person name="Magnuson J.K."/>
            <person name="Henrissat B."/>
            <person name="Mortensen U.H."/>
            <person name="Larsen T.O."/>
            <person name="De vries R.P."/>
            <person name="Grigoriev I.V."/>
            <person name="Machida M."/>
            <person name="Baker S.E."/>
            <person name="Andersen M.R."/>
        </authorList>
    </citation>
    <scope>NUCLEOTIDE SEQUENCE [LARGE SCALE GENOMIC DNA]</scope>
    <source>
        <strain evidence="3 4">CBS 126849</strain>
    </source>
</reference>
<accession>A0A5N6F9V3</accession>
<dbReference type="AlphaFoldDB" id="A0A5N6F9V3"/>
<keyword evidence="4" id="KW-1185">Reference proteome</keyword>
<dbReference type="CDD" id="cd10170">
    <property type="entry name" value="ASKHA_NBD_HSP70"/>
    <property type="match status" value="1"/>
</dbReference>
<dbReference type="Pfam" id="PF00012">
    <property type="entry name" value="HSP70"/>
    <property type="match status" value="1"/>
</dbReference>
<proteinExistence type="predicted"/>
<dbReference type="EMBL" id="ML733391">
    <property type="protein sequence ID" value="KAB8226437.1"/>
    <property type="molecule type" value="Genomic_DNA"/>
</dbReference>
<evidence type="ECO:0008006" key="5">
    <source>
        <dbReference type="Google" id="ProtNLM"/>
    </source>
</evidence>
<keyword evidence="2" id="KW-0067">ATP-binding</keyword>
<evidence type="ECO:0000256" key="1">
    <source>
        <dbReference type="ARBA" id="ARBA00022741"/>
    </source>
</evidence>
<evidence type="ECO:0000256" key="2">
    <source>
        <dbReference type="ARBA" id="ARBA00022840"/>
    </source>
</evidence>
<keyword evidence="1" id="KW-0547">Nucleotide-binding</keyword>
<dbReference type="Gene3D" id="3.30.420.40">
    <property type="match status" value="1"/>
</dbReference>
<dbReference type="GO" id="GO:0140662">
    <property type="term" value="F:ATP-dependent protein folding chaperone"/>
    <property type="evidence" value="ECO:0007669"/>
    <property type="project" value="InterPro"/>
</dbReference>
<gene>
    <name evidence="3" type="ORF">BDV33DRAFT_197436</name>
</gene>
<dbReference type="GO" id="GO:0005524">
    <property type="term" value="F:ATP binding"/>
    <property type="evidence" value="ECO:0007669"/>
    <property type="project" value="UniProtKB-KW"/>
</dbReference>